<gene>
    <name evidence="1" type="ORF">QBC36DRAFT_332131</name>
</gene>
<evidence type="ECO:0000313" key="2">
    <source>
        <dbReference type="Proteomes" id="UP001302321"/>
    </source>
</evidence>
<accession>A0AAN7A7F1</accession>
<organism evidence="1 2">
    <name type="scientific">Triangularia setosa</name>
    <dbReference type="NCBI Taxonomy" id="2587417"/>
    <lineage>
        <taxon>Eukaryota</taxon>
        <taxon>Fungi</taxon>
        <taxon>Dikarya</taxon>
        <taxon>Ascomycota</taxon>
        <taxon>Pezizomycotina</taxon>
        <taxon>Sordariomycetes</taxon>
        <taxon>Sordariomycetidae</taxon>
        <taxon>Sordariales</taxon>
        <taxon>Podosporaceae</taxon>
        <taxon>Triangularia</taxon>
    </lineage>
</organism>
<keyword evidence="2" id="KW-1185">Reference proteome</keyword>
<evidence type="ECO:0000313" key="1">
    <source>
        <dbReference type="EMBL" id="KAK4175147.1"/>
    </source>
</evidence>
<dbReference type="Gene3D" id="1.20.1050.10">
    <property type="match status" value="1"/>
</dbReference>
<dbReference type="Pfam" id="PF13410">
    <property type="entry name" value="GST_C_2"/>
    <property type="match status" value="1"/>
</dbReference>
<name>A0AAN7A7F1_9PEZI</name>
<protein>
    <recommendedName>
        <fullName evidence="3">Glutathione S-transferase</fullName>
    </recommendedName>
</protein>
<proteinExistence type="predicted"/>
<reference evidence="1" key="1">
    <citation type="journal article" date="2023" name="Mol. Phylogenet. Evol.">
        <title>Genome-scale phylogeny and comparative genomics of the fungal order Sordariales.</title>
        <authorList>
            <person name="Hensen N."/>
            <person name="Bonometti L."/>
            <person name="Westerberg I."/>
            <person name="Brannstrom I.O."/>
            <person name="Guillou S."/>
            <person name="Cros-Aarteil S."/>
            <person name="Calhoun S."/>
            <person name="Haridas S."/>
            <person name="Kuo A."/>
            <person name="Mondo S."/>
            <person name="Pangilinan J."/>
            <person name="Riley R."/>
            <person name="LaButti K."/>
            <person name="Andreopoulos B."/>
            <person name="Lipzen A."/>
            <person name="Chen C."/>
            <person name="Yan M."/>
            <person name="Daum C."/>
            <person name="Ng V."/>
            <person name="Clum A."/>
            <person name="Steindorff A."/>
            <person name="Ohm R.A."/>
            <person name="Martin F."/>
            <person name="Silar P."/>
            <person name="Natvig D.O."/>
            <person name="Lalanne C."/>
            <person name="Gautier V."/>
            <person name="Ament-Velasquez S.L."/>
            <person name="Kruys A."/>
            <person name="Hutchinson M.I."/>
            <person name="Powell A.J."/>
            <person name="Barry K."/>
            <person name="Miller A.N."/>
            <person name="Grigoriev I.V."/>
            <person name="Debuchy R."/>
            <person name="Gladieux P."/>
            <person name="Hiltunen Thoren M."/>
            <person name="Johannesson H."/>
        </authorList>
    </citation>
    <scope>NUCLEOTIDE SEQUENCE</scope>
    <source>
        <strain evidence="1">CBS 892.96</strain>
    </source>
</reference>
<dbReference type="SUPFAM" id="SSF47616">
    <property type="entry name" value="GST C-terminal domain-like"/>
    <property type="match status" value="1"/>
</dbReference>
<sequence length="125" mass="14079">MIRASYSSEASASFMPAVARAFWLSRQQKGEGVVAGAAAQEEQQQQNLLKKMAEARVEEGLRTLDERLKENNWLAGSEFTAADVMVVFPLTTFWYFYPELEMGRCEPGTGLLLGRDGQRRASWRV</sequence>
<dbReference type="Proteomes" id="UP001302321">
    <property type="component" value="Unassembled WGS sequence"/>
</dbReference>
<reference evidence="1" key="2">
    <citation type="submission" date="2023-05" db="EMBL/GenBank/DDBJ databases">
        <authorList>
            <consortium name="Lawrence Berkeley National Laboratory"/>
            <person name="Steindorff A."/>
            <person name="Hensen N."/>
            <person name="Bonometti L."/>
            <person name="Westerberg I."/>
            <person name="Brannstrom I.O."/>
            <person name="Guillou S."/>
            <person name="Cros-Aarteil S."/>
            <person name="Calhoun S."/>
            <person name="Haridas S."/>
            <person name="Kuo A."/>
            <person name="Mondo S."/>
            <person name="Pangilinan J."/>
            <person name="Riley R."/>
            <person name="Labutti K."/>
            <person name="Andreopoulos B."/>
            <person name="Lipzen A."/>
            <person name="Chen C."/>
            <person name="Yanf M."/>
            <person name="Daum C."/>
            <person name="Ng V."/>
            <person name="Clum A."/>
            <person name="Ohm R."/>
            <person name="Martin F."/>
            <person name="Silar P."/>
            <person name="Natvig D."/>
            <person name="Lalanne C."/>
            <person name="Gautier V."/>
            <person name="Ament-Velasquez S.L."/>
            <person name="Kruys A."/>
            <person name="Hutchinson M.I."/>
            <person name="Powell A.J."/>
            <person name="Barry K."/>
            <person name="Miller A.N."/>
            <person name="Grigoriev I.V."/>
            <person name="Debuchy R."/>
            <person name="Gladieux P."/>
            <person name="Thoren M.H."/>
            <person name="Johannesson H."/>
        </authorList>
    </citation>
    <scope>NUCLEOTIDE SEQUENCE</scope>
    <source>
        <strain evidence="1">CBS 892.96</strain>
    </source>
</reference>
<dbReference type="AlphaFoldDB" id="A0AAN7A7F1"/>
<dbReference type="EMBL" id="MU866247">
    <property type="protein sequence ID" value="KAK4175147.1"/>
    <property type="molecule type" value="Genomic_DNA"/>
</dbReference>
<dbReference type="InterPro" id="IPR036282">
    <property type="entry name" value="Glutathione-S-Trfase_C_sf"/>
</dbReference>
<comment type="caution">
    <text evidence="1">The sequence shown here is derived from an EMBL/GenBank/DDBJ whole genome shotgun (WGS) entry which is preliminary data.</text>
</comment>
<evidence type="ECO:0008006" key="3">
    <source>
        <dbReference type="Google" id="ProtNLM"/>
    </source>
</evidence>